<dbReference type="AlphaFoldDB" id="A0A5C5X6X5"/>
<protein>
    <submittedName>
        <fullName evidence="1">Uncharacterized protein</fullName>
    </submittedName>
</protein>
<accession>A0A5C5X6X5</accession>
<dbReference type="EMBL" id="SIHI01000001">
    <property type="protein sequence ID" value="TWT57762.1"/>
    <property type="molecule type" value="Genomic_DNA"/>
</dbReference>
<name>A0A5C5X6X5_9PLAN</name>
<gene>
    <name evidence="1" type="ORF">KOR42_11280</name>
</gene>
<proteinExistence type="predicted"/>
<keyword evidence="2" id="KW-1185">Reference proteome</keyword>
<evidence type="ECO:0000313" key="2">
    <source>
        <dbReference type="Proteomes" id="UP000317243"/>
    </source>
</evidence>
<dbReference type="Proteomes" id="UP000317243">
    <property type="component" value="Unassembled WGS sequence"/>
</dbReference>
<evidence type="ECO:0000313" key="1">
    <source>
        <dbReference type="EMBL" id="TWT57762.1"/>
    </source>
</evidence>
<reference evidence="1 2" key="1">
    <citation type="submission" date="2019-02" db="EMBL/GenBank/DDBJ databases">
        <title>Deep-cultivation of Planctomycetes and their phenomic and genomic characterization uncovers novel biology.</title>
        <authorList>
            <person name="Wiegand S."/>
            <person name="Jogler M."/>
            <person name="Boedeker C."/>
            <person name="Pinto D."/>
            <person name="Vollmers J."/>
            <person name="Rivas-Marin E."/>
            <person name="Kohn T."/>
            <person name="Peeters S.H."/>
            <person name="Heuer A."/>
            <person name="Rast P."/>
            <person name="Oberbeckmann S."/>
            <person name="Bunk B."/>
            <person name="Jeske O."/>
            <person name="Meyerdierks A."/>
            <person name="Storesund J.E."/>
            <person name="Kallscheuer N."/>
            <person name="Luecker S."/>
            <person name="Lage O.M."/>
            <person name="Pohl T."/>
            <person name="Merkel B.J."/>
            <person name="Hornburger P."/>
            <person name="Mueller R.-W."/>
            <person name="Bruemmer F."/>
            <person name="Labrenz M."/>
            <person name="Spormann A.M."/>
            <person name="Op Den Camp H."/>
            <person name="Overmann J."/>
            <person name="Amann R."/>
            <person name="Jetten M.S.M."/>
            <person name="Mascher T."/>
            <person name="Medema M.H."/>
            <person name="Devos D.P."/>
            <person name="Kaster A.-K."/>
            <person name="Ovreas L."/>
            <person name="Rohde M."/>
            <person name="Galperin M.Y."/>
            <person name="Jogler C."/>
        </authorList>
    </citation>
    <scope>NUCLEOTIDE SEQUENCE [LARGE SCALE GENOMIC DNA]</scope>
    <source>
        <strain evidence="1 2">KOR42</strain>
    </source>
</reference>
<sequence length="75" mass="8728">MIPATHFELTDRDGNHSILLFWDRILYGLIRHCTKLTSADSQKRFPKAHAIITHTTIQWIDDFNQGERREGNAAH</sequence>
<comment type="caution">
    <text evidence="1">The sequence shown here is derived from an EMBL/GenBank/DDBJ whole genome shotgun (WGS) entry which is preliminary data.</text>
</comment>
<organism evidence="1 2">
    <name type="scientific">Thalassoglobus neptunius</name>
    <dbReference type="NCBI Taxonomy" id="1938619"/>
    <lineage>
        <taxon>Bacteria</taxon>
        <taxon>Pseudomonadati</taxon>
        <taxon>Planctomycetota</taxon>
        <taxon>Planctomycetia</taxon>
        <taxon>Planctomycetales</taxon>
        <taxon>Planctomycetaceae</taxon>
        <taxon>Thalassoglobus</taxon>
    </lineage>
</organism>